<dbReference type="AlphaFoldDB" id="A0A5N6YD00"/>
<feature type="domain" description="NADP-dependent oxidoreductase" evidence="4">
    <location>
        <begin position="24"/>
        <end position="330"/>
    </location>
</feature>
<dbReference type="Proteomes" id="UP000325558">
    <property type="component" value="Unassembled WGS sequence"/>
</dbReference>
<evidence type="ECO:0000256" key="1">
    <source>
        <dbReference type="ARBA" id="ARBA00022857"/>
    </source>
</evidence>
<dbReference type="PANTHER" id="PTHR43364">
    <property type="entry name" value="NADH-SPECIFIC METHYLGLYOXAL REDUCTASE-RELATED"/>
    <property type="match status" value="1"/>
</dbReference>
<dbReference type="PANTHER" id="PTHR43364:SF7">
    <property type="entry name" value="NADP-DEPENDENT OXIDOREDUCTASE DOMAIN-CONTAINING PROTEIN-RELATED"/>
    <property type="match status" value="1"/>
</dbReference>
<evidence type="ECO:0000313" key="5">
    <source>
        <dbReference type="EMBL" id="KAE8343352.1"/>
    </source>
</evidence>
<reference evidence="5" key="1">
    <citation type="submission" date="2019-04" db="EMBL/GenBank/DDBJ databases">
        <title>Friends and foes A comparative genomics study of 23 Aspergillus species from section Flavi.</title>
        <authorList>
            <consortium name="DOE Joint Genome Institute"/>
            <person name="Kjaerbolling I."/>
            <person name="Vesth T."/>
            <person name="Frisvad J.C."/>
            <person name="Nybo J.L."/>
            <person name="Theobald S."/>
            <person name="Kildgaard S."/>
            <person name="Isbrandt T."/>
            <person name="Kuo A."/>
            <person name="Sato A."/>
            <person name="Lyhne E.K."/>
            <person name="Kogle M.E."/>
            <person name="Wiebenga A."/>
            <person name="Kun R.S."/>
            <person name="Lubbers R.J."/>
            <person name="Makela M.R."/>
            <person name="Barry K."/>
            <person name="Chovatia M."/>
            <person name="Clum A."/>
            <person name="Daum C."/>
            <person name="Haridas S."/>
            <person name="He G."/>
            <person name="LaButti K."/>
            <person name="Lipzen A."/>
            <person name="Mondo S."/>
            <person name="Riley R."/>
            <person name="Salamov A."/>
            <person name="Simmons B.A."/>
            <person name="Magnuson J.K."/>
            <person name="Henrissat B."/>
            <person name="Mortensen U.H."/>
            <person name="Larsen T.O."/>
            <person name="Devries R.P."/>
            <person name="Grigoriev I.V."/>
            <person name="Machida M."/>
            <person name="Baker S.E."/>
            <person name="Andersen M.R."/>
        </authorList>
    </citation>
    <scope>NUCLEOTIDE SEQUENCE</scope>
    <source>
        <strain evidence="5">CBS 117612</strain>
    </source>
</reference>
<dbReference type="OrthoDB" id="48988at2759"/>
<evidence type="ECO:0000256" key="3">
    <source>
        <dbReference type="ARBA" id="ARBA00038157"/>
    </source>
</evidence>
<name>A0A5N6YD00_9EURO</name>
<dbReference type="CDD" id="cd19146">
    <property type="entry name" value="AKR_AKR9A1-2"/>
    <property type="match status" value="1"/>
</dbReference>
<protein>
    <submittedName>
        <fullName evidence="5">Norsolorinic acid reductase B</fullName>
    </submittedName>
</protein>
<dbReference type="GO" id="GO:0016491">
    <property type="term" value="F:oxidoreductase activity"/>
    <property type="evidence" value="ECO:0007669"/>
    <property type="project" value="UniProtKB-KW"/>
</dbReference>
<dbReference type="InterPro" id="IPR036812">
    <property type="entry name" value="NAD(P)_OxRdtase_dom_sf"/>
</dbReference>
<accession>A0A5N6YD00</accession>
<dbReference type="EMBL" id="ML737129">
    <property type="protein sequence ID" value="KAE8343352.1"/>
    <property type="molecule type" value="Genomic_DNA"/>
</dbReference>
<comment type="similarity">
    <text evidence="3">Belongs to the aldo/keto reductase family. Aldo/keto reductase 2 subfamily.</text>
</comment>
<dbReference type="Gene3D" id="3.20.20.100">
    <property type="entry name" value="NADP-dependent oxidoreductase domain"/>
    <property type="match status" value="1"/>
</dbReference>
<dbReference type="SUPFAM" id="SSF51430">
    <property type="entry name" value="NAD(P)-linked oxidoreductase"/>
    <property type="match status" value="1"/>
</dbReference>
<evidence type="ECO:0000259" key="4">
    <source>
        <dbReference type="Pfam" id="PF00248"/>
    </source>
</evidence>
<organism evidence="5">
    <name type="scientific">Aspergillus arachidicola</name>
    <dbReference type="NCBI Taxonomy" id="656916"/>
    <lineage>
        <taxon>Eukaryota</taxon>
        <taxon>Fungi</taxon>
        <taxon>Dikarya</taxon>
        <taxon>Ascomycota</taxon>
        <taxon>Pezizomycotina</taxon>
        <taxon>Eurotiomycetes</taxon>
        <taxon>Eurotiomycetidae</taxon>
        <taxon>Eurotiales</taxon>
        <taxon>Aspergillaceae</taxon>
        <taxon>Aspergillus</taxon>
        <taxon>Aspergillus subgen. Circumdati</taxon>
    </lineage>
</organism>
<keyword evidence="1" id="KW-0521">NADP</keyword>
<sequence length="382" mass="42743">MSTSAPLLSRYRQLSPTASIRVSPLCLGAMTFGVSDGEMFGECSKETAFAILDHFYQQGGNFIDTANGYRAGESEMWLGEWMASRKNRDDIVLATKYAAGYRGHEKDRIQVNYGGTGTKSMRLSVDASLQKLQTSYIDLLYVHWWDYTVSIPELMHSLNDLVASGIVHYLGISDTPAWVVSKANQYARDHGLRQFVVYQGLWNAAKRDFERDILPMCRDEGMGLCPYGVLNQGRFRTEEGFRERDQTNNAGGRNIIQLSEHDRNVSRVLEIVATSKGVPLLHVALAYVMQKAPYVFPIVGVRKVDHLTGVEPAVHISLTDEEVNAIENAYEFDPGFPHTFLSGSMFAQGPPKGGYSPDVVWWTKMLGTFDWVEGAKPIRPQP</sequence>
<gene>
    <name evidence="5" type="ORF">BDV24DRAFT_30233</name>
</gene>
<dbReference type="InterPro" id="IPR050523">
    <property type="entry name" value="AKR_Detox_Biosynth"/>
</dbReference>
<evidence type="ECO:0000256" key="2">
    <source>
        <dbReference type="ARBA" id="ARBA00023002"/>
    </source>
</evidence>
<proteinExistence type="inferred from homology"/>
<dbReference type="InterPro" id="IPR023210">
    <property type="entry name" value="NADP_OxRdtase_dom"/>
</dbReference>
<keyword evidence="2" id="KW-0560">Oxidoreductase</keyword>
<dbReference type="Pfam" id="PF00248">
    <property type="entry name" value="Aldo_ket_red"/>
    <property type="match status" value="1"/>
</dbReference>